<evidence type="ECO:0000313" key="1">
    <source>
        <dbReference type="EMBL" id="PNY03931.1"/>
    </source>
</evidence>
<organism evidence="1 2">
    <name type="scientific">Trifolium pratense</name>
    <name type="common">Red clover</name>
    <dbReference type="NCBI Taxonomy" id="57577"/>
    <lineage>
        <taxon>Eukaryota</taxon>
        <taxon>Viridiplantae</taxon>
        <taxon>Streptophyta</taxon>
        <taxon>Embryophyta</taxon>
        <taxon>Tracheophyta</taxon>
        <taxon>Spermatophyta</taxon>
        <taxon>Magnoliopsida</taxon>
        <taxon>eudicotyledons</taxon>
        <taxon>Gunneridae</taxon>
        <taxon>Pentapetalae</taxon>
        <taxon>rosids</taxon>
        <taxon>fabids</taxon>
        <taxon>Fabales</taxon>
        <taxon>Fabaceae</taxon>
        <taxon>Papilionoideae</taxon>
        <taxon>50 kb inversion clade</taxon>
        <taxon>NPAAA clade</taxon>
        <taxon>Hologalegina</taxon>
        <taxon>IRL clade</taxon>
        <taxon>Trifolieae</taxon>
        <taxon>Trifolium</taxon>
    </lineage>
</organism>
<sequence>MFLNFDAKLVGSTIGHASVISCDSHDVVELWNFGWGLASDVDLVGLVKRGLLGDETKLELLETNNGLKVVSEQFEEFCRLRGRKHSGNTFETLVVETQFETESSDSGTRRRQSTLSFGYLIRKEVLRGK</sequence>
<gene>
    <name evidence="1" type="ORF">L195_g000341</name>
</gene>
<name>A0A2K3NLL2_TRIPR</name>
<evidence type="ECO:0000313" key="2">
    <source>
        <dbReference type="Proteomes" id="UP000236291"/>
    </source>
</evidence>
<comment type="caution">
    <text evidence="1">The sequence shown here is derived from an EMBL/GenBank/DDBJ whole genome shotgun (WGS) entry which is preliminary data.</text>
</comment>
<dbReference type="EMBL" id="ASHM01000113">
    <property type="protein sequence ID" value="PNY03931.1"/>
    <property type="molecule type" value="Genomic_DNA"/>
</dbReference>
<reference evidence="1 2" key="1">
    <citation type="journal article" date="2014" name="Am. J. Bot.">
        <title>Genome assembly and annotation for red clover (Trifolium pratense; Fabaceae).</title>
        <authorList>
            <person name="Istvanek J."/>
            <person name="Jaros M."/>
            <person name="Krenek A."/>
            <person name="Repkova J."/>
        </authorList>
    </citation>
    <scope>NUCLEOTIDE SEQUENCE [LARGE SCALE GENOMIC DNA]</scope>
    <source>
        <strain evidence="2">cv. Tatra</strain>
        <tissue evidence="1">Young leaves</tissue>
    </source>
</reference>
<reference evidence="1 2" key="2">
    <citation type="journal article" date="2017" name="Front. Plant Sci.">
        <title>Gene Classification and Mining of Molecular Markers Useful in Red Clover (Trifolium pratense) Breeding.</title>
        <authorList>
            <person name="Istvanek J."/>
            <person name="Dluhosova J."/>
            <person name="Dluhos P."/>
            <person name="Patkova L."/>
            <person name="Nedelnik J."/>
            <person name="Repkova J."/>
        </authorList>
    </citation>
    <scope>NUCLEOTIDE SEQUENCE [LARGE SCALE GENOMIC DNA]</scope>
    <source>
        <strain evidence="2">cv. Tatra</strain>
        <tissue evidence="1">Young leaves</tissue>
    </source>
</reference>
<dbReference type="AlphaFoldDB" id="A0A2K3NLL2"/>
<dbReference type="Proteomes" id="UP000236291">
    <property type="component" value="Unassembled WGS sequence"/>
</dbReference>
<accession>A0A2K3NLL2</accession>
<proteinExistence type="predicted"/>
<protein>
    <submittedName>
        <fullName evidence="1">Uncharacterized protein</fullName>
    </submittedName>
</protein>